<dbReference type="AlphaFoldDB" id="A0A4V3V7I5"/>
<evidence type="ECO:0000313" key="5">
    <source>
        <dbReference type="Proteomes" id="UP000306477"/>
    </source>
</evidence>
<evidence type="ECO:0000313" key="4">
    <source>
        <dbReference type="EMBL" id="THE10983.1"/>
    </source>
</evidence>
<dbReference type="EMBL" id="SLUB01000036">
    <property type="protein sequence ID" value="THE10983.1"/>
    <property type="molecule type" value="Genomic_DNA"/>
</dbReference>
<accession>A0A4V3V7I5</accession>
<dbReference type="Pfam" id="PF13800">
    <property type="entry name" value="Sigma_reg_N"/>
    <property type="match status" value="1"/>
</dbReference>
<sequence>MTEWSKDKEKRVLWKYRFLLTARIIRVVLLLLFLYGVYMILLSIGYDFTKLDDKNAYHLNLAIDWTQPGLQGEYERPLSGEITPFLSQTITIPISRTIGKEEQIVGEWDVTKRLVNTFSSKETIYFQRPSNQQFGFILPEDPRTGKKLAAVTKRADLQEWQKLEMVHEGTVANIAFSTSNFIRPEELLERLEKYDLDVQWMPLYAGELKAFKPAWTSTGGGENISVDTLGLTRAVEMDEDYMSWSMLMLDSKTIQENKKIMLENMKDLVEDESETYLQNVLGLWHLEERYDYLKENGFLVYGAVVTGPVKELLKLKEEPDFRNIQVGEFEYWNWTTD</sequence>
<keyword evidence="5" id="KW-1185">Reference proteome</keyword>
<feature type="transmembrane region" description="Helical" evidence="1">
    <location>
        <begin position="20"/>
        <end position="46"/>
    </location>
</feature>
<feature type="domain" description="Sigma factor regulator N-terminal" evidence="3">
    <location>
        <begin position="10"/>
        <end position="103"/>
    </location>
</feature>
<evidence type="ECO:0000259" key="3">
    <source>
        <dbReference type="Pfam" id="PF13800"/>
    </source>
</evidence>
<evidence type="ECO:0008006" key="6">
    <source>
        <dbReference type="Google" id="ProtNLM"/>
    </source>
</evidence>
<proteinExistence type="predicted"/>
<organism evidence="4 5">
    <name type="scientific">Bacillus timonensis</name>
    <dbReference type="NCBI Taxonomy" id="1033734"/>
    <lineage>
        <taxon>Bacteria</taxon>
        <taxon>Bacillati</taxon>
        <taxon>Bacillota</taxon>
        <taxon>Bacilli</taxon>
        <taxon>Bacillales</taxon>
        <taxon>Bacillaceae</taxon>
        <taxon>Bacillus</taxon>
    </lineage>
</organism>
<dbReference type="InterPro" id="IPR029101">
    <property type="entry name" value="Sigma_reg_N"/>
</dbReference>
<protein>
    <recommendedName>
        <fullName evidence="6">Sigma factor regulator C-terminal domain-containing protein</fullName>
    </recommendedName>
</protein>
<name>A0A4V3V7I5_9BACI</name>
<dbReference type="Pfam" id="PF13791">
    <property type="entry name" value="Sigma_reg_C"/>
    <property type="match status" value="1"/>
</dbReference>
<keyword evidence="1" id="KW-0812">Transmembrane</keyword>
<reference evidence="4 5" key="1">
    <citation type="journal article" date="2019" name="Indoor Air">
        <title>Impacts of indoor surface finishes on bacterial viability.</title>
        <authorList>
            <person name="Hu J."/>
            <person name="Maamar S.B."/>
            <person name="Glawe A.J."/>
            <person name="Gottel N."/>
            <person name="Gilbert J.A."/>
            <person name="Hartmann E.M."/>
        </authorList>
    </citation>
    <scope>NUCLEOTIDE SEQUENCE [LARGE SCALE GENOMIC DNA]</scope>
    <source>
        <strain evidence="4 5">AF060A6</strain>
    </source>
</reference>
<keyword evidence="1" id="KW-1133">Transmembrane helix</keyword>
<feature type="domain" description="Sigma factor regulator C-terminal" evidence="2">
    <location>
        <begin position="163"/>
        <end position="328"/>
    </location>
</feature>
<comment type="caution">
    <text evidence="4">The sequence shown here is derived from an EMBL/GenBank/DDBJ whole genome shotgun (WGS) entry which is preliminary data.</text>
</comment>
<dbReference type="OrthoDB" id="2730366at2"/>
<dbReference type="Proteomes" id="UP000306477">
    <property type="component" value="Unassembled WGS sequence"/>
</dbReference>
<evidence type="ECO:0000259" key="2">
    <source>
        <dbReference type="Pfam" id="PF13791"/>
    </source>
</evidence>
<dbReference type="RefSeq" id="WP_136380725.1">
    <property type="nucleotide sequence ID" value="NZ_SLUB01000036.1"/>
</dbReference>
<keyword evidence="1" id="KW-0472">Membrane</keyword>
<gene>
    <name evidence="4" type="ORF">E1I69_16810</name>
</gene>
<dbReference type="InterPro" id="IPR025672">
    <property type="entry name" value="Sigma_reg_C_dom"/>
</dbReference>
<evidence type="ECO:0000256" key="1">
    <source>
        <dbReference type="SAM" id="Phobius"/>
    </source>
</evidence>